<dbReference type="EMBL" id="JAMZFW010000005">
    <property type="protein sequence ID" value="MCP1101804.1"/>
    <property type="molecule type" value="Genomic_DNA"/>
</dbReference>
<proteinExistence type="predicted"/>
<evidence type="ECO:0000313" key="1">
    <source>
        <dbReference type="EMBL" id="MCP1101804.1"/>
    </source>
</evidence>
<dbReference type="Proteomes" id="UP001523566">
    <property type="component" value="Unassembled WGS sequence"/>
</dbReference>
<comment type="caution">
    <text evidence="1">The sequence shown here is derived from an EMBL/GenBank/DDBJ whole genome shotgun (WGS) entry which is preliminary data.</text>
</comment>
<keyword evidence="2" id="KW-1185">Reference proteome</keyword>
<gene>
    <name evidence="1" type="ORF">NK125_05165</name>
</gene>
<accession>A0ABT1E7L1</accession>
<protein>
    <recommendedName>
        <fullName evidence="3">Lipoprotein</fullName>
    </recommendedName>
</protein>
<organism evidence="1 2">
    <name type="scientific">Aequitasia blattaphilus</name>
    <dbReference type="NCBI Taxonomy" id="2949332"/>
    <lineage>
        <taxon>Bacteria</taxon>
        <taxon>Bacillati</taxon>
        <taxon>Bacillota</taxon>
        <taxon>Clostridia</taxon>
        <taxon>Lachnospirales</taxon>
        <taxon>Lachnospiraceae</taxon>
        <taxon>Aequitasia</taxon>
    </lineage>
</organism>
<dbReference type="PROSITE" id="PS51257">
    <property type="entry name" value="PROKAR_LIPOPROTEIN"/>
    <property type="match status" value="1"/>
</dbReference>
<evidence type="ECO:0008006" key="3">
    <source>
        <dbReference type="Google" id="ProtNLM"/>
    </source>
</evidence>
<sequence length="458" mass="52774">MKKIISVLILVFILLLTGCSVSKTGAQTKAIEEALNQLVENHEVFCYFKCEDIKGQIKKQEKTQKEKEKAVYTIVAEVPDLSEVPFEQLESDFSSSDIYSGTTFGFEKEYKEITNKGLKEIVLKDENIKWKEEKIRFHLTKGKKGWVATVEKKDGEMLADAARREIWSASDRYMKMDKEYHKVYVESEVRSQLEEVFSEMQYRISTDIEEITQKDDDVFHIKLTYYNPEEVYKGILDNFYDEYAKEGRNGYKFITEKEFTSYNQENFEKYFKEWRKEKQANKKDEDRESAELTVILDKELKIEITEGMEELQKAVLDKKKSMVGQTLAKINEEFVIHEQERPATSVLSGANTGVSILVKSSPDVSDKHIDFQNEGGASVLKAFIRSGEELTIYIPAGNYRMIQGWGDHWYGNDISYGPEGNYKTSSQILNVVGGNSYTLTLYGVSDGNMPTKGIEYPY</sequence>
<reference evidence="1 2" key="1">
    <citation type="journal article" date="2022" name="Genome Biol. Evol.">
        <title>Host diet, physiology and behaviors set the stage for Lachnospiraceae cladogenesis.</title>
        <authorList>
            <person name="Vera-Ponce De Leon A."/>
            <person name="Schneider M."/>
            <person name="Jahnes B.C."/>
            <person name="Sadowski V."/>
            <person name="Camuy-Velez L.A."/>
            <person name="Duan J."/>
            <person name="Sabree Z.L."/>
        </authorList>
    </citation>
    <scope>NUCLEOTIDE SEQUENCE [LARGE SCALE GENOMIC DNA]</scope>
    <source>
        <strain evidence="1 2">PAL113</strain>
    </source>
</reference>
<dbReference type="RefSeq" id="WP_262065590.1">
    <property type="nucleotide sequence ID" value="NZ_JAMXOD010000005.1"/>
</dbReference>
<evidence type="ECO:0000313" key="2">
    <source>
        <dbReference type="Proteomes" id="UP001523566"/>
    </source>
</evidence>
<name>A0ABT1E7L1_9FIRM</name>